<keyword evidence="1" id="KW-0812">Transmembrane</keyword>
<comment type="caution">
    <text evidence="3">The sequence shown here is derived from an EMBL/GenBank/DDBJ whole genome shotgun (WGS) entry which is preliminary data.</text>
</comment>
<protein>
    <recommendedName>
        <fullName evidence="2">BAP29/BAP31 transmembrane domain-containing protein</fullName>
    </recommendedName>
</protein>
<proteinExistence type="predicted"/>
<dbReference type="AlphaFoldDB" id="Q4D7Z9"/>
<dbReference type="Pfam" id="PF05529">
    <property type="entry name" value="Bap31"/>
    <property type="match status" value="1"/>
</dbReference>
<evidence type="ECO:0000259" key="2">
    <source>
        <dbReference type="Pfam" id="PF05529"/>
    </source>
</evidence>
<dbReference type="KEGG" id="tcr:508065.40"/>
<keyword evidence="1" id="KW-0472">Membrane</keyword>
<keyword evidence="4" id="KW-1185">Reference proteome</keyword>
<dbReference type="RefSeq" id="XP_810500.1">
    <property type="nucleotide sequence ID" value="XM_805407.1"/>
</dbReference>
<evidence type="ECO:0000313" key="4">
    <source>
        <dbReference type="Proteomes" id="UP000002296"/>
    </source>
</evidence>
<sequence length="138" mass="15798">MLSLFAVEVTYLIVPAMVIFVMFVAPIPGLSHYVSRAVSFVERLNFHGVSLLLLVTLVTFVSFVVQLVDWRKKYSQGKPRFADLSLEVDWEAKKWRFERNMYIHALATVLCASIMKFSRLYTALEKYSTAAVGAKKNR</sequence>
<dbReference type="EMBL" id="AAHK01000856">
    <property type="protein sequence ID" value="EAN88649.1"/>
    <property type="molecule type" value="Genomic_DNA"/>
</dbReference>
<accession>Q4D7Z9</accession>
<organism evidence="3 4">
    <name type="scientific">Trypanosoma cruzi (strain CL Brener)</name>
    <dbReference type="NCBI Taxonomy" id="353153"/>
    <lineage>
        <taxon>Eukaryota</taxon>
        <taxon>Discoba</taxon>
        <taxon>Euglenozoa</taxon>
        <taxon>Kinetoplastea</taxon>
        <taxon>Metakinetoplastina</taxon>
        <taxon>Trypanosomatida</taxon>
        <taxon>Trypanosomatidae</taxon>
        <taxon>Trypanosoma</taxon>
        <taxon>Schizotrypanum</taxon>
    </lineage>
</organism>
<dbReference type="GeneID" id="3541278"/>
<name>Q4D7Z9_TRYCC</name>
<feature type="transmembrane region" description="Helical" evidence="1">
    <location>
        <begin position="46"/>
        <end position="68"/>
    </location>
</feature>
<keyword evidence="1" id="KW-1133">Transmembrane helix</keyword>
<evidence type="ECO:0000313" key="3">
    <source>
        <dbReference type="EMBL" id="EAN88649.1"/>
    </source>
</evidence>
<dbReference type="eggNOG" id="ENOG502SAJV">
    <property type="taxonomic scope" value="Eukaryota"/>
</dbReference>
<feature type="transmembrane region" description="Helical" evidence="1">
    <location>
        <begin position="12"/>
        <end position="34"/>
    </location>
</feature>
<dbReference type="Proteomes" id="UP000002296">
    <property type="component" value="Unassembled WGS sequence"/>
</dbReference>
<feature type="domain" description="BAP29/BAP31 transmembrane" evidence="2">
    <location>
        <begin position="8"/>
        <end position="123"/>
    </location>
</feature>
<dbReference type="InParanoid" id="Q4D7Z9"/>
<dbReference type="PaxDb" id="353153-Q4D7Z9"/>
<dbReference type="InterPro" id="IPR040463">
    <property type="entry name" value="BAP29/BAP31_N"/>
</dbReference>
<feature type="transmembrane region" description="Helical" evidence="1">
    <location>
        <begin position="101"/>
        <end position="118"/>
    </location>
</feature>
<evidence type="ECO:0000256" key="1">
    <source>
        <dbReference type="SAM" id="Phobius"/>
    </source>
</evidence>
<reference evidence="3 4" key="1">
    <citation type="journal article" date="2005" name="Science">
        <title>The genome sequence of Trypanosoma cruzi, etiologic agent of Chagas disease.</title>
        <authorList>
            <person name="El-Sayed N.M."/>
            <person name="Myler P.J."/>
            <person name="Bartholomeu D.C."/>
            <person name="Nilsson D."/>
            <person name="Aggarwal G."/>
            <person name="Tran A.N."/>
            <person name="Ghedin E."/>
            <person name="Worthey E.A."/>
            <person name="Delcher A.L."/>
            <person name="Blandin G."/>
            <person name="Westenberger S.J."/>
            <person name="Caler E."/>
            <person name="Cerqueira G.C."/>
            <person name="Branche C."/>
            <person name="Haas B."/>
            <person name="Anupama A."/>
            <person name="Arner E."/>
            <person name="Aslund L."/>
            <person name="Attipoe P."/>
            <person name="Bontempi E."/>
            <person name="Bringaud F."/>
            <person name="Burton P."/>
            <person name="Cadag E."/>
            <person name="Campbell D.A."/>
            <person name="Carrington M."/>
            <person name="Crabtree J."/>
            <person name="Darban H."/>
            <person name="da Silveira J.F."/>
            <person name="de Jong P."/>
            <person name="Edwards K."/>
            <person name="Englund P.T."/>
            <person name="Fazelina G."/>
            <person name="Feldblyum T."/>
            <person name="Ferella M."/>
            <person name="Frasch A.C."/>
            <person name="Gull K."/>
            <person name="Horn D."/>
            <person name="Hou L."/>
            <person name="Huang Y."/>
            <person name="Kindlund E."/>
            <person name="Klingbeil M."/>
            <person name="Kluge S."/>
            <person name="Koo H."/>
            <person name="Lacerda D."/>
            <person name="Levin M.J."/>
            <person name="Lorenzi H."/>
            <person name="Louie T."/>
            <person name="Machado C.R."/>
            <person name="McCulloch R."/>
            <person name="McKenna A."/>
            <person name="Mizuno Y."/>
            <person name="Mottram J.C."/>
            <person name="Nelson S."/>
            <person name="Ochaya S."/>
            <person name="Osoegawa K."/>
            <person name="Pai G."/>
            <person name="Parsons M."/>
            <person name="Pentony M."/>
            <person name="Pettersson U."/>
            <person name="Pop M."/>
            <person name="Ramirez J.L."/>
            <person name="Rinta J."/>
            <person name="Robertson L."/>
            <person name="Salzberg S.L."/>
            <person name="Sanchez D.O."/>
            <person name="Seyler A."/>
            <person name="Sharma R."/>
            <person name="Shetty J."/>
            <person name="Simpson A.J."/>
            <person name="Sisk E."/>
            <person name="Tammi M.T."/>
            <person name="Tarleton R."/>
            <person name="Teixeira S."/>
            <person name="Van Aken S."/>
            <person name="Vogt C."/>
            <person name="Ward P.N."/>
            <person name="Wickstead B."/>
            <person name="Wortman J."/>
            <person name="White O."/>
            <person name="Fraser C.M."/>
            <person name="Stuart K.D."/>
            <person name="Andersson B."/>
        </authorList>
    </citation>
    <scope>NUCLEOTIDE SEQUENCE [LARGE SCALE GENOMIC DNA]</scope>
    <source>
        <strain evidence="3 4">CL Brener</strain>
    </source>
</reference>
<gene>
    <name evidence="3" type="ORF">Tc00.1047053508065.40</name>
</gene>
<dbReference type="OMA" id="ERNMYIH"/>